<evidence type="ECO:0000313" key="1">
    <source>
        <dbReference type="EMBL" id="JAH32237.1"/>
    </source>
</evidence>
<sequence length="35" mass="3955">MRFTAWGPWSELLMGCGVVRNCWIQIPLCSGLLTD</sequence>
<reference evidence="1" key="1">
    <citation type="submission" date="2014-11" db="EMBL/GenBank/DDBJ databases">
        <authorList>
            <person name="Amaro Gonzalez C."/>
        </authorList>
    </citation>
    <scope>NUCLEOTIDE SEQUENCE</scope>
</reference>
<accession>A0A0E9RTR8</accession>
<dbReference type="AlphaFoldDB" id="A0A0E9RTR8"/>
<dbReference type="EMBL" id="GBXM01076340">
    <property type="protein sequence ID" value="JAH32237.1"/>
    <property type="molecule type" value="Transcribed_RNA"/>
</dbReference>
<name>A0A0E9RTR8_ANGAN</name>
<protein>
    <submittedName>
        <fullName evidence="1">Uncharacterized protein</fullName>
    </submittedName>
</protein>
<organism evidence="1">
    <name type="scientific">Anguilla anguilla</name>
    <name type="common">European freshwater eel</name>
    <name type="synonym">Muraena anguilla</name>
    <dbReference type="NCBI Taxonomy" id="7936"/>
    <lineage>
        <taxon>Eukaryota</taxon>
        <taxon>Metazoa</taxon>
        <taxon>Chordata</taxon>
        <taxon>Craniata</taxon>
        <taxon>Vertebrata</taxon>
        <taxon>Euteleostomi</taxon>
        <taxon>Actinopterygii</taxon>
        <taxon>Neopterygii</taxon>
        <taxon>Teleostei</taxon>
        <taxon>Anguilliformes</taxon>
        <taxon>Anguillidae</taxon>
        <taxon>Anguilla</taxon>
    </lineage>
</organism>
<reference evidence="1" key="2">
    <citation type="journal article" date="2015" name="Fish Shellfish Immunol.">
        <title>Early steps in the European eel (Anguilla anguilla)-Vibrio vulnificus interaction in the gills: Role of the RtxA13 toxin.</title>
        <authorList>
            <person name="Callol A."/>
            <person name="Pajuelo D."/>
            <person name="Ebbesson L."/>
            <person name="Teles M."/>
            <person name="MacKenzie S."/>
            <person name="Amaro C."/>
        </authorList>
    </citation>
    <scope>NUCLEOTIDE SEQUENCE</scope>
</reference>
<proteinExistence type="predicted"/>